<dbReference type="AlphaFoldDB" id="A0A423VQS1"/>
<dbReference type="InterPro" id="IPR023631">
    <property type="entry name" value="Amidase_dom"/>
</dbReference>
<name>A0A423VQS1_9PEZI</name>
<protein>
    <recommendedName>
        <fullName evidence="2">Amidase domain-containing protein</fullName>
    </recommendedName>
</protein>
<dbReference type="OrthoDB" id="421993at2759"/>
<dbReference type="PANTHER" id="PTHR11895">
    <property type="entry name" value="TRANSAMIDASE"/>
    <property type="match status" value="1"/>
</dbReference>
<feature type="region of interest" description="Disordered" evidence="1">
    <location>
        <begin position="346"/>
        <end position="368"/>
    </location>
</feature>
<comment type="caution">
    <text evidence="3">The sequence shown here is derived from an EMBL/GenBank/DDBJ whole genome shotgun (WGS) entry which is preliminary data.</text>
</comment>
<dbReference type="Pfam" id="PF01425">
    <property type="entry name" value="Amidase"/>
    <property type="match status" value="1"/>
</dbReference>
<dbReference type="InterPro" id="IPR000120">
    <property type="entry name" value="Amidase"/>
</dbReference>
<reference evidence="3 4" key="1">
    <citation type="submission" date="2015-09" db="EMBL/GenBank/DDBJ databases">
        <title>Host preference determinants of Valsa canker pathogens revealed by comparative genomics.</title>
        <authorList>
            <person name="Yin Z."/>
            <person name="Huang L."/>
        </authorList>
    </citation>
    <scope>NUCLEOTIDE SEQUENCE [LARGE SCALE GENOMIC DNA]</scope>
    <source>
        <strain evidence="3 4">03-1</strain>
    </source>
</reference>
<dbReference type="Gene3D" id="3.90.1300.10">
    <property type="entry name" value="Amidase signature (AS) domain"/>
    <property type="match status" value="1"/>
</dbReference>
<sequence length="617" mass="66509">MAPSQRFANYPKPTEATNISYKVEDDKNPALRGLPLAIGAAIVTRSTAIQRILYGNAGFSKLRSVEGLDTQRWRFDPTVIPLSDSDSPPSPPTFEEDLLTPQPADLDGRWSSFADYHALYKSGEVTPLEVVEALLPLINRAVDKPTEYSTAWLDIHVDSVLASARASTERWSQGRPIGIMDGVPFGVKADIEVKGYVNTLGMKPAKGYDYFDRPAPRSLWPVEKLEEAGAIMVGKMNMHEIGMDTTGCNPCTGTPINWYNRAYYPGGSSSGAGSSLGAGLVPLCVGTDAGGSIRIPPAVAGQYALKTSHSRTAAVNSTMCIVGPMASNVADLTVAYRLMAQPDPSDPVTGMFAPSRRPDPSPSSHNKEKKRYIGLCHPWIRRAAPDVLDLFDRAVAYYTDTLGYEAVDIDLPLLREGQVAHGATCLAEAADHARDRVVDDVGNNKKGQHWLDLLSPANQVMTAVGSQTTANDLMKFAQVRAVIMAHLAHLYEAYPGLLVVSPMLPDVGYAVHAGDQAYGFTDGNRSLRSMTYAWLANTSGCPAATVPVGYAGAAEGEGRLPVGMLAMAMWGEEERLLGWAEEGERYIRGVYPGGRLRPEGWVDVIGLAKEGRKAKGV</sequence>
<dbReference type="InterPro" id="IPR036928">
    <property type="entry name" value="AS_sf"/>
</dbReference>
<dbReference type="Proteomes" id="UP000283895">
    <property type="component" value="Unassembled WGS sequence"/>
</dbReference>
<gene>
    <name evidence="3" type="ORF">VMCG_08415</name>
</gene>
<dbReference type="STRING" id="356882.A0A423VQS1"/>
<proteinExistence type="predicted"/>
<dbReference type="GO" id="GO:0003824">
    <property type="term" value="F:catalytic activity"/>
    <property type="evidence" value="ECO:0007669"/>
    <property type="project" value="InterPro"/>
</dbReference>
<evidence type="ECO:0000313" key="4">
    <source>
        <dbReference type="Proteomes" id="UP000283895"/>
    </source>
</evidence>
<feature type="domain" description="Amidase" evidence="2">
    <location>
        <begin position="149"/>
        <end position="577"/>
    </location>
</feature>
<dbReference type="EMBL" id="LKEA01000045">
    <property type="protein sequence ID" value="ROV93414.1"/>
    <property type="molecule type" value="Genomic_DNA"/>
</dbReference>
<evidence type="ECO:0000313" key="3">
    <source>
        <dbReference type="EMBL" id="ROV93414.1"/>
    </source>
</evidence>
<accession>A0A423VQS1</accession>
<keyword evidence="4" id="KW-1185">Reference proteome</keyword>
<dbReference type="SUPFAM" id="SSF75304">
    <property type="entry name" value="Amidase signature (AS) enzymes"/>
    <property type="match status" value="1"/>
</dbReference>
<evidence type="ECO:0000256" key="1">
    <source>
        <dbReference type="SAM" id="MobiDB-lite"/>
    </source>
</evidence>
<dbReference type="PANTHER" id="PTHR11895:SF67">
    <property type="entry name" value="AMIDASE DOMAIN-CONTAINING PROTEIN"/>
    <property type="match status" value="1"/>
</dbReference>
<organism evidence="3 4">
    <name type="scientific">Cytospora schulzeri</name>
    <dbReference type="NCBI Taxonomy" id="448051"/>
    <lineage>
        <taxon>Eukaryota</taxon>
        <taxon>Fungi</taxon>
        <taxon>Dikarya</taxon>
        <taxon>Ascomycota</taxon>
        <taxon>Pezizomycotina</taxon>
        <taxon>Sordariomycetes</taxon>
        <taxon>Sordariomycetidae</taxon>
        <taxon>Diaporthales</taxon>
        <taxon>Cytosporaceae</taxon>
        <taxon>Cytospora</taxon>
    </lineage>
</organism>
<evidence type="ECO:0000259" key="2">
    <source>
        <dbReference type="Pfam" id="PF01425"/>
    </source>
</evidence>